<dbReference type="PROSITE" id="PS01240">
    <property type="entry name" value="PNP_MTAP_2"/>
    <property type="match status" value="1"/>
</dbReference>
<feature type="non-terminal residue" evidence="8">
    <location>
        <position position="141"/>
    </location>
</feature>
<evidence type="ECO:0000256" key="2">
    <source>
        <dbReference type="ARBA" id="ARBA00006751"/>
    </source>
</evidence>
<evidence type="ECO:0000256" key="3">
    <source>
        <dbReference type="ARBA" id="ARBA00011886"/>
    </source>
</evidence>
<dbReference type="SUPFAM" id="SSF53167">
    <property type="entry name" value="Purine and uridine phosphorylases"/>
    <property type="match status" value="1"/>
</dbReference>
<dbReference type="GO" id="GO:0009116">
    <property type="term" value="P:nucleoside metabolic process"/>
    <property type="evidence" value="ECO:0007669"/>
    <property type="project" value="InterPro"/>
</dbReference>
<protein>
    <recommendedName>
        <fullName evidence="3">purine-nucleoside phosphorylase</fullName>
        <ecNumber evidence="3">2.4.2.1</ecNumber>
    </recommendedName>
    <alternativeName>
        <fullName evidence="6">Inosine-guanosine phosphorylase</fullName>
    </alternativeName>
</protein>
<evidence type="ECO:0000256" key="1">
    <source>
        <dbReference type="ARBA" id="ARBA00005058"/>
    </source>
</evidence>
<dbReference type="InterPro" id="IPR018099">
    <property type="entry name" value="Purine_phosphorylase-2_CS"/>
</dbReference>
<feature type="domain" description="Nucleoside phosphorylase" evidence="7">
    <location>
        <begin position="27"/>
        <end position="136"/>
    </location>
</feature>
<organism evidence="8 9">
    <name type="scientific">Candidatus Egerieousia excrementavium</name>
    <dbReference type="NCBI Taxonomy" id="2840778"/>
    <lineage>
        <taxon>Bacteria</taxon>
        <taxon>Pseudomonadati</taxon>
        <taxon>Bacteroidota</taxon>
        <taxon>Bacteroidia</taxon>
        <taxon>Bacteroidales</taxon>
        <taxon>Candidatus Egerieousia</taxon>
    </lineage>
</organism>
<evidence type="ECO:0000259" key="7">
    <source>
        <dbReference type="Pfam" id="PF01048"/>
    </source>
</evidence>
<dbReference type="EC" id="2.4.2.1" evidence="3"/>
<comment type="similarity">
    <text evidence="2">Belongs to the PNP/MTAP phosphorylase family.</text>
</comment>
<dbReference type="PANTHER" id="PTHR11904">
    <property type="entry name" value="METHYLTHIOADENOSINE/PURINE NUCLEOSIDE PHOSPHORYLASE"/>
    <property type="match status" value="1"/>
</dbReference>
<reference evidence="8" key="1">
    <citation type="submission" date="2020-10" db="EMBL/GenBank/DDBJ databases">
        <authorList>
            <person name="Gilroy R."/>
        </authorList>
    </citation>
    <scope>NUCLEOTIDE SEQUENCE</scope>
    <source>
        <strain evidence="8">15467</strain>
    </source>
</reference>
<dbReference type="EMBL" id="JADINB010000134">
    <property type="protein sequence ID" value="MBO8429483.1"/>
    <property type="molecule type" value="Genomic_DNA"/>
</dbReference>
<dbReference type="Gene3D" id="3.40.50.1580">
    <property type="entry name" value="Nucleoside phosphorylase domain"/>
    <property type="match status" value="1"/>
</dbReference>
<evidence type="ECO:0000256" key="4">
    <source>
        <dbReference type="ARBA" id="ARBA00022676"/>
    </source>
</evidence>
<dbReference type="InterPro" id="IPR000845">
    <property type="entry name" value="Nucleoside_phosphorylase_d"/>
</dbReference>
<evidence type="ECO:0000313" key="9">
    <source>
        <dbReference type="Proteomes" id="UP000823635"/>
    </source>
</evidence>
<dbReference type="GO" id="GO:0004731">
    <property type="term" value="F:purine-nucleoside phosphorylase activity"/>
    <property type="evidence" value="ECO:0007669"/>
    <property type="project" value="UniProtKB-EC"/>
</dbReference>
<dbReference type="GO" id="GO:0005737">
    <property type="term" value="C:cytoplasm"/>
    <property type="evidence" value="ECO:0007669"/>
    <property type="project" value="TreeGrafter"/>
</dbReference>
<dbReference type="InterPro" id="IPR035994">
    <property type="entry name" value="Nucleoside_phosphorylase_sf"/>
</dbReference>
<comment type="caution">
    <text evidence="8">The sequence shown here is derived from an EMBL/GenBank/DDBJ whole genome shotgun (WGS) entry which is preliminary data.</text>
</comment>
<comment type="pathway">
    <text evidence="1">Purine metabolism; purine nucleoside salvage.</text>
</comment>
<keyword evidence="4" id="KW-0328">Glycosyltransferase</keyword>
<accession>A0A9D9DKY4</accession>
<evidence type="ECO:0000256" key="6">
    <source>
        <dbReference type="ARBA" id="ARBA00031036"/>
    </source>
</evidence>
<dbReference type="Proteomes" id="UP000823635">
    <property type="component" value="Unassembled WGS sequence"/>
</dbReference>
<dbReference type="Pfam" id="PF01048">
    <property type="entry name" value="PNP_UDP_1"/>
    <property type="match status" value="1"/>
</dbReference>
<evidence type="ECO:0000313" key="8">
    <source>
        <dbReference type="EMBL" id="MBO8429483.1"/>
    </source>
</evidence>
<dbReference type="AlphaFoldDB" id="A0A9D9DKY4"/>
<gene>
    <name evidence="8" type="ORF">IAC68_06095</name>
</gene>
<reference evidence="8" key="2">
    <citation type="journal article" date="2021" name="PeerJ">
        <title>Extensive microbial diversity within the chicken gut microbiome revealed by metagenomics and culture.</title>
        <authorList>
            <person name="Gilroy R."/>
            <person name="Ravi A."/>
            <person name="Getino M."/>
            <person name="Pursley I."/>
            <person name="Horton D.L."/>
            <person name="Alikhan N.F."/>
            <person name="Baker D."/>
            <person name="Gharbi K."/>
            <person name="Hall N."/>
            <person name="Watson M."/>
            <person name="Adriaenssens E.M."/>
            <person name="Foster-Nyarko E."/>
            <person name="Jarju S."/>
            <person name="Secka A."/>
            <person name="Antonio M."/>
            <person name="Oren A."/>
            <person name="Chaudhuri R.R."/>
            <person name="La Ragione R."/>
            <person name="Hildebrand F."/>
            <person name="Pallen M.J."/>
        </authorList>
    </citation>
    <scope>NUCLEOTIDE SEQUENCE</scope>
    <source>
        <strain evidence="8">15467</strain>
    </source>
</reference>
<dbReference type="PANTHER" id="PTHR11904:SF9">
    <property type="entry name" value="PURINE NUCLEOSIDE PHOSPHORYLASE-RELATED"/>
    <property type="match status" value="1"/>
</dbReference>
<name>A0A9D9DKY4_9BACT</name>
<dbReference type="InterPro" id="IPR011268">
    <property type="entry name" value="Purine_phosphorylase"/>
</dbReference>
<sequence>MDERVEKINEAAAYVRSRLGGMVPLAGIILGSGLGNLAEEIEDKIVIPYAEIPNFSKSTAVGHKGNLIAGYLSGKYVIAMQGRFHYYEGYPMEQVTLPVRVLKVLGIKYLFVSNAAGGVNFNYRRGDLMIIKDHINLLPNP</sequence>
<keyword evidence="5" id="KW-0808">Transferase</keyword>
<proteinExistence type="inferred from homology"/>
<dbReference type="CDD" id="cd09009">
    <property type="entry name" value="PNP-EcPNPII_like"/>
    <property type="match status" value="1"/>
</dbReference>
<evidence type="ECO:0000256" key="5">
    <source>
        <dbReference type="ARBA" id="ARBA00022679"/>
    </source>
</evidence>